<dbReference type="GO" id="GO:0005634">
    <property type="term" value="C:nucleus"/>
    <property type="evidence" value="ECO:0007669"/>
    <property type="project" value="UniProtKB-SubCell"/>
</dbReference>
<dbReference type="Proteomes" id="UP000811246">
    <property type="component" value="Chromosome 2"/>
</dbReference>
<evidence type="ECO:0000256" key="1">
    <source>
        <dbReference type="ARBA" id="ARBA00004123"/>
    </source>
</evidence>
<evidence type="ECO:0000259" key="7">
    <source>
        <dbReference type="PROSITE" id="PS51754"/>
    </source>
</evidence>
<dbReference type="InterPro" id="IPR006458">
    <property type="entry name" value="Ovate_C"/>
</dbReference>
<comment type="function">
    <text evidence="6">Transcriptional repressor that regulates multiple aspects of plant growth and development.</text>
</comment>
<sequence>MSNYFWKKFNSCFSKFKCLPTIQSPPNKDPIPSPISTTPCSIILKNFNTLYDPNSSDSTNFFSSSDDSDGADSPPDLTTIFASQRFFFPSPGRSNSIFESLDAGQDPENALVNGSVKVPKYSLDPYIDFRRSMQEMAEARNLPDVKREWEYLHELLLCYLTMNPKHTHSYIIRAFADLVICILSSSSSPITSWSYANKEVGPNRRKCSQSIT</sequence>
<evidence type="ECO:0000256" key="2">
    <source>
        <dbReference type="ARBA" id="ARBA00022491"/>
    </source>
</evidence>
<accession>A0A922K027</accession>
<dbReference type="AlphaFoldDB" id="A0A922K027"/>
<comment type="subcellular location">
    <subcellularLocation>
        <location evidence="1 6">Nucleus</location>
    </subcellularLocation>
</comment>
<dbReference type="NCBIfam" id="TIGR01568">
    <property type="entry name" value="A_thal_3678"/>
    <property type="match status" value="1"/>
</dbReference>
<evidence type="ECO:0000256" key="3">
    <source>
        <dbReference type="ARBA" id="ARBA00023015"/>
    </source>
</evidence>
<evidence type="ECO:0000256" key="5">
    <source>
        <dbReference type="ARBA" id="ARBA00023242"/>
    </source>
</evidence>
<keyword evidence="5 6" id="KW-0539">Nucleus</keyword>
<evidence type="ECO:0000256" key="4">
    <source>
        <dbReference type="ARBA" id="ARBA00023163"/>
    </source>
</evidence>
<keyword evidence="3 6" id="KW-0805">Transcription regulation</keyword>
<dbReference type="Pfam" id="PF04844">
    <property type="entry name" value="Ovate"/>
    <property type="match status" value="1"/>
</dbReference>
<keyword evidence="4 6" id="KW-0804">Transcription</keyword>
<evidence type="ECO:0000313" key="9">
    <source>
        <dbReference type="Proteomes" id="UP000811246"/>
    </source>
</evidence>
<keyword evidence="2 6" id="KW-0678">Repressor</keyword>
<dbReference type="InterPro" id="IPR038933">
    <property type="entry name" value="Ovate"/>
</dbReference>
<gene>
    <name evidence="8" type="ORF">I3842_02G096200</name>
</gene>
<dbReference type="PANTHER" id="PTHR33057:SF21">
    <property type="entry name" value="TRANSCRIPTION REPRESSOR"/>
    <property type="match status" value="1"/>
</dbReference>
<dbReference type="PROSITE" id="PS51754">
    <property type="entry name" value="OVATE"/>
    <property type="match status" value="1"/>
</dbReference>
<evidence type="ECO:0000313" key="8">
    <source>
        <dbReference type="EMBL" id="KAG6726771.1"/>
    </source>
</evidence>
<organism evidence="8 9">
    <name type="scientific">Carya illinoinensis</name>
    <name type="common">Pecan</name>
    <dbReference type="NCBI Taxonomy" id="32201"/>
    <lineage>
        <taxon>Eukaryota</taxon>
        <taxon>Viridiplantae</taxon>
        <taxon>Streptophyta</taxon>
        <taxon>Embryophyta</taxon>
        <taxon>Tracheophyta</taxon>
        <taxon>Spermatophyta</taxon>
        <taxon>Magnoliopsida</taxon>
        <taxon>eudicotyledons</taxon>
        <taxon>Gunneridae</taxon>
        <taxon>Pentapetalae</taxon>
        <taxon>rosids</taxon>
        <taxon>fabids</taxon>
        <taxon>Fagales</taxon>
        <taxon>Juglandaceae</taxon>
        <taxon>Carya</taxon>
    </lineage>
</organism>
<comment type="caution">
    <text evidence="8">The sequence shown here is derived from an EMBL/GenBank/DDBJ whole genome shotgun (WGS) entry which is preliminary data.</text>
</comment>
<dbReference type="GO" id="GO:0045892">
    <property type="term" value="P:negative regulation of DNA-templated transcription"/>
    <property type="evidence" value="ECO:0007669"/>
    <property type="project" value="UniProtKB-UniRule"/>
</dbReference>
<protein>
    <recommendedName>
        <fullName evidence="6">Transcription repressor</fullName>
    </recommendedName>
    <alternativeName>
        <fullName evidence="6">Ovate family protein</fullName>
    </alternativeName>
</protein>
<evidence type="ECO:0000256" key="6">
    <source>
        <dbReference type="RuleBase" id="RU367028"/>
    </source>
</evidence>
<dbReference type="PANTHER" id="PTHR33057">
    <property type="entry name" value="TRANSCRIPTION REPRESSOR OFP7-RELATED"/>
    <property type="match status" value="1"/>
</dbReference>
<name>A0A922K027_CARIL</name>
<feature type="domain" description="OVATE" evidence="7">
    <location>
        <begin position="118"/>
        <end position="181"/>
    </location>
</feature>
<proteinExistence type="predicted"/>
<reference evidence="8" key="1">
    <citation type="submission" date="2021-01" db="EMBL/GenBank/DDBJ databases">
        <authorList>
            <person name="Lovell J.T."/>
            <person name="Bentley N."/>
            <person name="Bhattarai G."/>
            <person name="Jenkins J.W."/>
            <person name="Sreedasyam A."/>
            <person name="Alarcon Y."/>
            <person name="Bock C."/>
            <person name="Boston L."/>
            <person name="Carlson J."/>
            <person name="Cervantes K."/>
            <person name="Clermont K."/>
            <person name="Krom N."/>
            <person name="Kubenka K."/>
            <person name="Mamidi S."/>
            <person name="Mattison C."/>
            <person name="Monteros M."/>
            <person name="Pisani C."/>
            <person name="Plott C."/>
            <person name="Rajasekar S."/>
            <person name="Rhein H.S."/>
            <person name="Rohla C."/>
            <person name="Song M."/>
            <person name="Hilaire R.S."/>
            <person name="Shu S."/>
            <person name="Wells L."/>
            <person name="Wang X."/>
            <person name="Webber J."/>
            <person name="Heerema R.J."/>
            <person name="Klein P."/>
            <person name="Conner P."/>
            <person name="Grauke L."/>
            <person name="Grimwood J."/>
            <person name="Schmutz J."/>
            <person name="Randall J.J."/>
        </authorList>
    </citation>
    <scope>NUCLEOTIDE SEQUENCE</scope>
    <source>
        <tissue evidence="8">Leaf</tissue>
    </source>
</reference>
<dbReference type="EMBL" id="CM031826">
    <property type="protein sequence ID" value="KAG6726771.1"/>
    <property type="molecule type" value="Genomic_DNA"/>
</dbReference>